<evidence type="ECO:0000313" key="3">
    <source>
        <dbReference type="Proteomes" id="UP000555838"/>
    </source>
</evidence>
<keyword evidence="2" id="KW-0282">Flagellum</keyword>
<keyword evidence="2" id="KW-0966">Cell projection</keyword>
<sequence length="185" mass="20862">MKKLMLMLITFATSLLAQTNKVSTEVESKQSFSNHLPESVKLKEIANICSTNTNFLTGIGNYTLINRIHKILSHKKINNKIKSDNTIEIEAKNMGLLEEIENIQIETNPKILIDKKNGIILASENASIGTFTFFIEKDDKSILNNKKTTIQINAMKLNEFVLTNSNNFSHKELIQIIQAAKKSIN</sequence>
<keyword evidence="2" id="KW-0969">Cilium</keyword>
<protein>
    <submittedName>
        <fullName evidence="2">Flagellar basal body P-ring protein FlgI</fullName>
    </submittedName>
</protein>
<gene>
    <name evidence="2" type="ORF">HNP68_000336</name>
</gene>
<accession>A0ABR6P907</accession>
<reference evidence="2 3" key="1">
    <citation type="submission" date="2020-08" db="EMBL/GenBank/DDBJ databases">
        <title>Genomic Encyclopedia of Type Strains, Phase IV (KMG-IV): sequencing the most valuable type-strain genomes for metagenomic binning, comparative biology and taxonomic classification.</title>
        <authorList>
            <person name="Goeker M."/>
        </authorList>
    </citation>
    <scope>NUCLEOTIDE SEQUENCE [LARGE SCALE GENOMIC DNA]</scope>
    <source>
        <strain evidence="2 3">DSM 24625</strain>
    </source>
</reference>
<keyword evidence="1" id="KW-0732">Signal</keyword>
<evidence type="ECO:0000313" key="2">
    <source>
        <dbReference type="EMBL" id="MBB6042752.1"/>
    </source>
</evidence>
<comment type="caution">
    <text evidence="2">The sequence shown here is derived from an EMBL/GenBank/DDBJ whole genome shotgun (WGS) entry which is preliminary data.</text>
</comment>
<evidence type="ECO:0000256" key="1">
    <source>
        <dbReference type="SAM" id="SignalP"/>
    </source>
</evidence>
<proteinExistence type="predicted"/>
<feature type="signal peptide" evidence="1">
    <location>
        <begin position="1"/>
        <end position="17"/>
    </location>
</feature>
<dbReference type="EMBL" id="JACHFG010000001">
    <property type="protein sequence ID" value="MBB6042752.1"/>
    <property type="molecule type" value="Genomic_DNA"/>
</dbReference>
<organism evidence="2 3">
    <name type="scientific">Borreliella yangtzensis</name>
    <dbReference type="NCBI Taxonomy" id="683292"/>
    <lineage>
        <taxon>Bacteria</taxon>
        <taxon>Pseudomonadati</taxon>
        <taxon>Spirochaetota</taxon>
        <taxon>Spirochaetia</taxon>
        <taxon>Spirochaetales</taxon>
        <taxon>Borreliaceae</taxon>
        <taxon>Borreliella</taxon>
    </lineage>
</organism>
<name>A0ABR6P907_9SPIR</name>
<keyword evidence="3" id="KW-1185">Reference proteome</keyword>
<dbReference type="Proteomes" id="UP000555838">
    <property type="component" value="Unassembled WGS sequence"/>
</dbReference>
<feature type="chain" id="PRO_5046028848" evidence="1">
    <location>
        <begin position="18"/>
        <end position="185"/>
    </location>
</feature>